<dbReference type="EMBL" id="FOXX01000001">
    <property type="protein sequence ID" value="SFQ16514.1"/>
    <property type="molecule type" value="Genomic_DNA"/>
</dbReference>
<protein>
    <submittedName>
        <fullName evidence="3">Rhodanese-related sulfurtransferase</fullName>
    </submittedName>
</protein>
<dbReference type="Gene3D" id="3.40.250.10">
    <property type="entry name" value="Rhodanese-like domain"/>
    <property type="match status" value="1"/>
</dbReference>
<evidence type="ECO:0000259" key="2">
    <source>
        <dbReference type="PROSITE" id="PS50206"/>
    </source>
</evidence>
<name>A0A1I5W9W8_9BACI</name>
<dbReference type="PROSITE" id="PS50206">
    <property type="entry name" value="RHODANESE_3"/>
    <property type="match status" value="1"/>
</dbReference>
<evidence type="ECO:0000256" key="1">
    <source>
        <dbReference type="SAM" id="Phobius"/>
    </source>
</evidence>
<keyword evidence="4" id="KW-1185">Reference proteome</keyword>
<dbReference type="InterPro" id="IPR036873">
    <property type="entry name" value="Rhodanese-like_dom_sf"/>
</dbReference>
<keyword evidence="1" id="KW-0472">Membrane</keyword>
<dbReference type="PANTHER" id="PTHR43031">
    <property type="entry name" value="FAD-DEPENDENT OXIDOREDUCTASE"/>
    <property type="match status" value="1"/>
</dbReference>
<reference evidence="3 4" key="1">
    <citation type="submission" date="2016-10" db="EMBL/GenBank/DDBJ databases">
        <authorList>
            <person name="Varghese N."/>
            <person name="Submissions S."/>
        </authorList>
    </citation>
    <scope>NUCLEOTIDE SEQUENCE [LARGE SCALE GENOMIC DNA]</scope>
    <source>
        <strain evidence="3 4">DSM 13796</strain>
    </source>
</reference>
<proteinExistence type="predicted"/>
<dbReference type="PANTHER" id="PTHR43031:SF18">
    <property type="entry name" value="RHODANESE-RELATED SULFURTRANSFERASES"/>
    <property type="match status" value="1"/>
</dbReference>
<evidence type="ECO:0000313" key="4">
    <source>
        <dbReference type="Proteomes" id="UP000182762"/>
    </source>
</evidence>
<dbReference type="CDD" id="cd00158">
    <property type="entry name" value="RHOD"/>
    <property type="match status" value="1"/>
</dbReference>
<comment type="caution">
    <text evidence="3">The sequence shown here is derived from an EMBL/GenBank/DDBJ whole genome shotgun (WGS) entry which is preliminary data.</text>
</comment>
<dbReference type="GeneID" id="93709236"/>
<evidence type="ECO:0000313" key="3">
    <source>
        <dbReference type="EMBL" id="SFQ16514.1"/>
    </source>
</evidence>
<gene>
    <name evidence="3" type="ORF">SAMN02745910_00463</name>
</gene>
<accession>A0A1I5W9W8</accession>
<dbReference type="Proteomes" id="UP000182762">
    <property type="component" value="Unassembled WGS sequence"/>
</dbReference>
<dbReference type="Pfam" id="PF00581">
    <property type="entry name" value="Rhodanese"/>
    <property type="match status" value="1"/>
</dbReference>
<feature type="transmembrane region" description="Helical" evidence="1">
    <location>
        <begin position="6"/>
        <end position="24"/>
    </location>
</feature>
<dbReference type="SUPFAM" id="SSF52821">
    <property type="entry name" value="Rhodanese/Cell cycle control phosphatase"/>
    <property type="match status" value="1"/>
</dbReference>
<keyword evidence="1" id="KW-1133">Transmembrane helix</keyword>
<dbReference type="RefSeq" id="WP_061801960.1">
    <property type="nucleotide sequence ID" value="NZ_FOXX01000001.1"/>
</dbReference>
<organism evidence="3 4">
    <name type="scientific">Priestia endophytica DSM 13796</name>
    <dbReference type="NCBI Taxonomy" id="1121089"/>
    <lineage>
        <taxon>Bacteria</taxon>
        <taxon>Bacillati</taxon>
        <taxon>Bacillota</taxon>
        <taxon>Bacilli</taxon>
        <taxon>Bacillales</taxon>
        <taxon>Bacillaceae</taxon>
        <taxon>Priestia</taxon>
    </lineage>
</organism>
<keyword evidence="1" id="KW-0812">Transmembrane</keyword>
<dbReference type="InterPro" id="IPR050229">
    <property type="entry name" value="GlpE_sulfurtransferase"/>
</dbReference>
<sequence length="129" mass="15021">MEGIYVILILLGAFIVYSIIMLLMQRRIMKSLTEAEFRAGYRKAQLIDIREQKDFEGGHILGARNIPLSQLKMRIKELRPDQPVYLYDQAGIRTGKAAQMIRRHRGIKDIYQLKGGFKLWTGKVKTKKR</sequence>
<dbReference type="InterPro" id="IPR001763">
    <property type="entry name" value="Rhodanese-like_dom"/>
</dbReference>
<dbReference type="SMART" id="SM00450">
    <property type="entry name" value="RHOD"/>
    <property type="match status" value="1"/>
</dbReference>
<feature type="domain" description="Rhodanese" evidence="2">
    <location>
        <begin position="40"/>
        <end position="129"/>
    </location>
</feature>